<feature type="transmembrane region" description="Helical" evidence="7">
    <location>
        <begin position="376"/>
        <end position="396"/>
    </location>
</feature>
<organism evidence="9 10">
    <name type="scientific">Streptomyces gossypii</name>
    <dbReference type="NCBI Taxonomy" id="2883101"/>
    <lineage>
        <taxon>Bacteria</taxon>
        <taxon>Bacillati</taxon>
        <taxon>Actinomycetota</taxon>
        <taxon>Actinomycetes</taxon>
        <taxon>Kitasatosporales</taxon>
        <taxon>Streptomycetaceae</taxon>
        <taxon>Streptomyces</taxon>
    </lineage>
</organism>
<dbReference type="PANTHER" id="PTHR32468">
    <property type="entry name" value="CATION/H + ANTIPORTER"/>
    <property type="match status" value="1"/>
</dbReference>
<evidence type="ECO:0000313" key="10">
    <source>
        <dbReference type="Proteomes" id="UP001156389"/>
    </source>
</evidence>
<feature type="transmembrane region" description="Helical" evidence="7">
    <location>
        <begin position="68"/>
        <end position="85"/>
    </location>
</feature>
<keyword evidence="4 7" id="KW-1133">Transmembrane helix</keyword>
<gene>
    <name evidence="9" type="ORF">LHJ74_32590</name>
</gene>
<keyword evidence="3 7" id="KW-0812">Transmembrane</keyword>
<evidence type="ECO:0000313" key="9">
    <source>
        <dbReference type="EMBL" id="MCT2594594.1"/>
    </source>
</evidence>
<feature type="transmembrane region" description="Helical" evidence="7">
    <location>
        <begin position="236"/>
        <end position="269"/>
    </location>
</feature>
<feature type="transmembrane region" description="Helical" evidence="7">
    <location>
        <begin position="198"/>
        <end position="216"/>
    </location>
</feature>
<feature type="transmembrane region" description="Helical" evidence="7">
    <location>
        <begin position="33"/>
        <end position="56"/>
    </location>
</feature>
<accession>A0ABT2K518</accession>
<feature type="transmembrane region" description="Helical" evidence="7">
    <location>
        <begin position="313"/>
        <end position="335"/>
    </location>
</feature>
<dbReference type="EMBL" id="JAJAGO010000023">
    <property type="protein sequence ID" value="MCT2594594.1"/>
    <property type="molecule type" value="Genomic_DNA"/>
</dbReference>
<evidence type="ECO:0000256" key="3">
    <source>
        <dbReference type="ARBA" id="ARBA00022692"/>
    </source>
</evidence>
<dbReference type="InterPro" id="IPR038770">
    <property type="entry name" value="Na+/solute_symporter_sf"/>
</dbReference>
<evidence type="ECO:0000259" key="8">
    <source>
        <dbReference type="Pfam" id="PF00999"/>
    </source>
</evidence>
<feature type="domain" description="Cation/H+ exchanger transmembrane" evidence="8">
    <location>
        <begin position="13"/>
        <end position="398"/>
    </location>
</feature>
<keyword evidence="10" id="KW-1185">Reference proteome</keyword>
<comment type="subcellular location">
    <subcellularLocation>
        <location evidence="1">Membrane</location>
        <topology evidence="1">Multi-pass membrane protein</topology>
    </subcellularLocation>
</comment>
<feature type="transmembrane region" description="Helical" evidence="7">
    <location>
        <begin position="281"/>
        <end position="301"/>
    </location>
</feature>
<dbReference type="PANTHER" id="PTHR32468:SF0">
    <property type="entry name" value="K(+)_H(+) ANTIPORTER 1"/>
    <property type="match status" value="1"/>
</dbReference>
<evidence type="ECO:0000256" key="2">
    <source>
        <dbReference type="ARBA" id="ARBA00022448"/>
    </source>
</evidence>
<keyword evidence="6 7" id="KW-0472">Membrane</keyword>
<protein>
    <submittedName>
        <fullName evidence="9">Cation:proton antiporter</fullName>
    </submittedName>
</protein>
<dbReference type="InterPro" id="IPR050794">
    <property type="entry name" value="CPA2_transporter"/>
</dbReference>
<evidence type="ECO:0000256" key="5">
    <source>
        <dbReference type="ARBA" id="ARBA00023065"/>
    </source>
</evidence>
<dbReference type="InterPro" id="IPR006153">
    <property type="entry name" value="Cation/H_exchanger_TM"/>
</dbReference>
<evidence type="ECO:0000256" key="7">
    <source>
        <dbReference type="SAM" id="Phobius"/>
    </source>
</evidence>
<feature type="transmembrane region" description="Helical" evidence="7">
    <location>
        <begin position="132"/>
        <end position="150"/>
    </location>
</feature>
<evidence type="ECO:0000256" key="6">
    <source>
        <dbReference type="ARBA" id="ARBA00023136"/>
    </source>
</evidence>
<proteinExistence type="predicted"/>
<sequence>MIFLLQLALLLLLALCLGRLANRIGLPAVVGELLAGVLLGPSLLGLLAPGFSDWLLPTEAGQMHLLDAVSQLAVLLLVGITGVQLDLQVLRRRRGTALRVSLAGLLIPLVLGVLTGYFLIGSLIPSGTDRSVFALFLGVALSVSAIPVIAKTLTDLGLLHRDVGQLTLAAGTVDDAVGWFLLSIVSAMATAGLHGGTVALSVLHLVGFVTVAWFAGRPVVRFVLRLADRSPESGATITTAVVIILLGGASTQALGMEAVFGAFVAGVLVGARGTTSLARLAPLRTMVHWVLAPLFLAGAGLRMDLTALRHGDVLAGAIVVLLIAVLGKFAGAYVGARASRLTRWEGLALGAGMNARGVVQMVVAAVGLRLGVLDTATYTIVLFVAITTSMMAPPMLRMAMARVEYSAEEQLRKAEHDEAWSTTTATESPDR</sequence>
<evidence type="ECO:0000256" key="1">
    <source>
        <dbReference type="ARBA" id="ARBA00004141"/>
    </source>
</evidence>
<comment type="caution">
    <text evidence="9">The sequence shown here is derived from an EMBL/GenBank/DDBJ whole genome shotgun (WGS) entry which is preliminary data.</text>
</comment>
<dbReference type="Proteomes" id="UP001156389">
    <property type="component" value="Unassembled WGS sequence"/>
</dbReference>
<evidence type="ECO:0000256" key="4">
    <source>
        <dbReference type="ARBA" id="ARBA00022989"/>
    </source>
</evidence>
<dbReference type="Pfam" id="PF00999">
    <property type="entry name" value="Na_H_Exchanger"/>
    <property type="match status" value="1"/>
</dbReference>
<keyword evidence="5" id="KW-0406">Ion transport</keyword>
<dbReference type="RefSeq" id="WP_260221939.1">
    <property type="nucleotide sequence ID" value="NZ_JAJAGO010000023.1"/>
</dbReference>
<feature type="transmembrane region" description="Helical" evidence="7">
    <location>
        <begin position="176"/>
        <end position="193"/>
    </location>
</feature>
<name>A0ABT2K518_9ACTN</name>
<dbReference type="Gene3D" id="1.20.1530.20">
    <property type="match status" value="1"/>
</dbReference>
<keyword evidence="2" id="KW-0813">Transport</keyword>
<reference evidence="9 10" key="1">
    <citation type="submission" date="2021-10" db="EMBL/GenBank/DDBJ databases">
        <title>Streptomyces gossypii sp. nov., isolated from soil collected from cotton field.</title>
        <authorList>
            <person name="Ge X."/>
            <person name="Chen X."/>
            <person name="Liu W."/>
        </authorList>
    </citation>
    <scope>NUCLEOTIDE SEQUENCE [LARGE SCALE GENOMIC DNA]</scope>
    <source>
        <strain evidence="9 10">N2-109</strain>
    </source>
</reference>
<feature type="transmembrane region" description="Helical" evidence="7">
    <location>
        <begin position="97"/>
        <end position="120"/>
    </location>
</feature>